<evidence type="ECO:0000259" key="5">
    <source>
        <dbReference type="Pfam" id="PF13193"/>
    </source>
</evidence>
<dbReference type="InterPro" id="IPR042099">
    <property type="entry name" value="ANL_N_sf"/>
</dbReference>
<dbReference type="Gene3D" id="3.30.300.30">
    <property type="match status" value="1"/>
</dbReference>
<dbReference type="InterPro" id="IPR020845">
    <property type="entry name" value="AMP-binding_CS"/>
</dbReference>
<dbReference type="PANTHER" id="PTHR43201:SF5">
    <property type="entry name" value="MEDIUM-CHAIN ACYL-COA LIGASE ACSF2, MITOCHONDRIAL"/>
    <property type="match status" value="1"/>
</dbReference>
<protein>
    <submittedName>
        <fullName evidence="6">AMP-binding protein</fullName>
    </submittedName>
</protein>
<dbReference type="EMBL" id="JAUBDH010000008">
    <property type="protein sequence ID" value="MDW0110935.1"/>
    <property type="molecule type" value="Genomic_DNA"/>
</dbReference>
<feature type="domain" description="AMP-binding enzyme C-terminal" evidence="5">
    <location>
        <begin position="430"/>
        <end position="503"/>
    </location>
</feature>
<evidence type="ECO:0000256" key="3">
    <source>
        <dbReference type="SAM" id="Phobius"/>
    </source>
</evidence>
<feature type="transmembrane region" description="Helical" evidence="3">
    <location>
        <begin position="229"/>
        <end position="250"/>
    </location>
</feature>
<dbReference type="CDD" id="cd04433">
    <property type="entry name" value="AFD_class_I"/>
    <property type="match status" value="1"/>
</dbReference>
<evidence type="ECO:0000313" key="7">
    <source>
        <dbReference type="Proteomes" id="UP001280629"/>
    </source>
</evidence>
<evidence type="ECO:0000259" key="4">
    <source>
        <dbReference type="Pfam" id="PF00501"/>
    </source>
</evidence>
<dbReference type="RefSeq" id="WP_317936512.1">
    <property type="nucleotide sequence ID" value="NZ_JAUBDH010000008.1"/>
</dbReference>
<dbReference type="InterPro" id="IPR045851">
    <property type="entry name" value="AMP-bd_C_sf"/>
</dbReference>
<dbReference type="PANTHER" id="PTHR43201">
    <property type="entry name" value="ACYL-COA SYNTHETASE"/>
    <property type="match status" value="1"/>
</dbReference>
<accession>A0ABU4G3K6</accession>
<reference evidence="6 7" key="1">
    <citation type="submission" date="2023-06" db="EMBL/GenBank/DDBJ databases">
        <title>Sporosarcina sp. nov., isolated from Korean traditional fermented seafood 'Jeotgal'.</title>
        <authorList>
            <person name="Yang A.-I."/>
            <person name="Shin N.-R."/>
        </authorList>
    </citation>
    <scope>NUCLEOTIDE SEQUENCE [LARGE SCALE GENOMIC DNA]</scope>
    <source>
        <strain evidence="6 7">KCTC3840</strain>
    </source>
</reference>
<dbReference type="InterPro" id="IPR000873">
    <property type="entry name" value="AMP-dep_synth/lig_dom"/>
</dbReference>
<keyword evidence="7" id="KW-1185">Reference proteome</keyword>
<feature type="domain" description="AMP-dependent synthetase/ligase" evidence="4">
    <location>
        <begin position="44"/>
        <end position="387"/>
    </location>
</feature>
<dbReference type="InterPro" id="IPR025110">
    <property type="entry name" value="AMP-bd_C"/>
</dbReference>
<sequence>MQVLNFVQLLFKMYLLSPKRIVRLVTAIRKHGINIMILLQLSERVYGNKIALTDDEESISYKQLRIQCETLAMNLQQEFELDEDKKVAFLCRNHISFVKAIFSVSRLGSDVFLLNAEMSLSQFNELAAKHQFDLLIYDEGLMDLVEISTFDKKKIVCDRNSINSIHQLSHKKNHVACKLKRTSASKIILLTGGTTGKPKKVVHQPSLMNYVNPFLTLLTKLKLLRKENMLIATPIYHGYGIAILLSFIGLGKTVFLNRRFSAEHVCEQIRIHQIEAVTVVPLMIDKMMDHNAEDLKSLTCIASGGASINPKLVVEVTTKLGDVLFNLYGTSESGLNCIAAPEDLHANKQTIGKAITGVHLKILDENGNKVKNGQVGQFFIKTRWSMKNNVNAWIATGDLGYTDHLGLFYLCGRTDDMIVSGGENVYPVQLEQLLINHHLIKDVAVIGIDDELFGQRLCAFVEPETDGLTSKDILDWLGSRAARYQIPKEIIFMDTIPYTSVGKQDKKNLKVEVKDCV</sequence>
<organism evidence="6 7">
    <name type="scientific">Sporosarcina aquimarina</name>
    <dbReference type="NCBI Taxonomy" id="114975"/>
    <lineage>
        <taxon>Bacteria</taxon>
        <taxon>Bacillati</taxon>
        <taxon>Bacillota</taxon>
        <taxon>Bacilli</taxon>
        <taxon>Bacillales</taxon>
        <taxon>Caryophanaceae</taxon>
        <taxon>Sporosarcina</taxon>
    </lineage>
</organism>
<keyword evidence="3" id="KW-1133">Transmembrane helix</keyword>
<keyword evidence="3" id="KW-0812">Transmembrane</keyword>
<dbReference type="Gene3D" id="3.40.50.12780">
    <property type="entry name" value="N-terminal domain of ligase-like"/>
    <property type="match status" value="1"/>
</dbReference>
<comment type="caution">
    <text evidence="6">The sequence shown here is derived from an EMBL/GenBank/DDBJ whole genome shotgun (WGS) entry which is preliminary data.</text>
</comment>
<dbReference type="Pfam" id="PF00501">
    <property type="entry name" value="AMP-binding"/>
    <property type="match status" value="1"/>
</dbReference>
<keyword evidence="2" id="KW-0436">Ligase</keyword>
<dbReference type="Pfam" id="PF13193">
    <property type="entry name" value="AMP-binding_C"/>
    <property type="match status" value="1"/>
</dbReference>
<name>A0ABU4G3K6_9BACL</name>
<comment type="similarity">
    <text evidence="1">Belongs to the ATP-dependent AMP-binding enzyme family.</text>
</comment>
<dbReference type="Proteomes" id="UP001280629">
    <property type="component" value="Unassembled WGS sequence"/>
</dbReference>
<dbReference type="PROSITE" id="PS00455">
    <property type="entry name" value="AMP_BINDING"/>
    <property type="match status" value="1"/>
</dbReference>
<proteinExistence type="inferred from homology"/>
<keyword evidence="3" id="KW-0472">Membrane</keyword>
<evidence type="ECO:0000313" key="6">
    <source>
        <dbReference type="EMBL" id="MDW0110935.1"/>
    </source>
</evidence>
<dbReference type="SUPFAM" id="SSF56801">
    <property type="entry name" value="Acetyl-CoA synthetase-like"/>
    <property type="match status" value="1"/>
</dbReference>
<evidence type="ECO:0000256" key="2">
    <source>
        <dbReference type="ARBA" id="ARBA00022598"/>
    </source>
</evidence>
<gene>
    <name evidence="6" type="ORF">QT716_12895</name>
</gene>
<evidence type="ECO:0000256" key="1">
    <source>
        <dbReference type="ARBA" id="ARBA00006432"/>
    </source>
</evidence>